<evidence type="ECO:0000313" key="3">
    <source>
        <dbReference type="Proteomes" id="UP001362999"/>
    </source>
</evidence>
<evidence type="ECO:0008006" key="4">
    <source>
        <dbReference type="Google" id="ProtNLM"/>
    </source>
</evidence>
<organism evidence="2 3">
    <name type="scientific">Favolaschia claudopus</name>
    <dbReference type="NCBI Taxonomy" id="2862362"/>
    <lineage>
        <taxon>Eukaryota</taxon>
        <taxon>Fungi</taxon>
        <taxon>Dikarya</taxon>
        <taxon>Basidiomycota</taxon>
        <taxon>Agaricomycotina</taxon>
        <taxon>Agaricomycetes</taxon>
        <taxon>Agaricomycetidae</taxon>
        <taxon>Agaricales</taxon>
        <taxon>Marasmiineae</taxon>
        <taxon>Mycenaceae</taxon>
        <taxon>Favolaschia</taxon>
    </lineage>
</organism>
<dbReference type="EMBL" id="JAWWNJ010000194">
    <property type="protein sequence ID" value="KAK6972085.1"/>
    <property type="molecule type" value="Genomic_DNA"/>
</dbReference>
<gene>
    <name evidence="2" type="ORF">R3P38DRAFT_3297130</name>
</gene>
<dbReference type="AlphaFoldDB" id="A0AAV9Z5Z8"/>
<evidence type="ECO:0000313" key="2">
    <source>
        <dbReference type="EMBL" id="KAK6972085.1"/>
    </source>
</evidence>
<accession>A0AAV9Z5Z8</accession>
<keyword evidence="3" id="KW-1185">Reference proteome</keyword>
<proteinExistence type="predicted"/>
<name>A0AAV9Z5Z8_9AGAR</name>
<reference evidence="2 3" key="1">
    <citation type="journal article" date="2024" name="J Genomics">
        <title>Draft genome sequencing and assembly of Favolaschia claudopus CIRM-BRFM 2984 isolated from oak limbs.</title>
        <authorList>
            <person name="Navarro D."/>
            <person name="Drula E."/>
            <person name="Chaduli D."/>
            <person name="Cazenave R."/>
            <person name="Ahrendt S."/>
            <person name="Wang J."/>
            <person name="Lipzen A."/>
            <person name="Daum C."/>
            <person name="Barry K."/>
            <person name="Grigoriev I.V."/>
            <person name="Favel A."/>
            <person name="Rosso M.N."/>
            <person name="Martin F."/>
        </authorList>
    </citation>
    <scope>NUCLEOTIDE SEQUENCE [LARGE SCALE GENOMIC DNA]</scope>
    <source>
        <strain evidence="2 3">CIRM-BRFM 2984</strain>
    </source>
</reference>
<comment type="caution">
    <text evidence="2">The sequence shown here is derived from an EMBL/GenBank/DDBJ whole genome shotgun (WGS) entry which is preliminary data.</text>
</comment>
<dbReference type="Proteomes" id="UP001362999">
    <property type="component" value="Unassembled WGS sequence"/>
</dbReference>
<evidence type="ECO:0000256" key="1">
    <source>
        <dbReference type="SAM" id="Coils"/>
    </source>
</evidence>
<keyword evidence="1" id="KW-0175">Coiled coil</keyword>
<sequence length="317" mass="35523">MSFESPSFIESPFSHCFGTNYVPTDEETDQIRADLTSHTQELARIDERIRELSEQRERIQAYITPHKALISYPRRLPLDILEAIFLECLPTARNAVMSGQVSRSSLVALSDLERMEGSCNLDAETLGVFAHSPACPLSLSIRETPGNWNSHDHENLAEVSLVKSIAKSSTGWKKVDLAGISRKMAITLAEINPMHLEWFTFAGSLDCLSRFSQILESPCLRVVNLYCDSKLNHSLELPVAWHQLTDLVLQIPEPHYSQSSDLISLSNMILLVGRCHRLISIRVAITDRELPFDYGALSAVLPFLESFSVPFDVVLPT</sequence>
<protein>
    <recommendedName>
        <fullName evidence="4">F-box domain-containing protein</fullName>
    </recommendedName>
</protein>
<feature type="coiled-coil region" evidence="1">
    <location>
        <begin position="35"/>
        <end position="62"/>
    </location>
</feature>